<comment type="caution">
    <text evidence="2">The sequence shown here is derived from an EMBL/GenBank/DDBJ whole genome shotgun (WGS) entry which is preliminary data.</text>
</comment>
<dbReference type="PANTHER" id="PTHR33336">
    <property type="entry name" value="QUINOL MONOOXYGENASE YGIN-RELATED"/>
    <property type="match status" value="1"/>
</dbReference>
<dbReference type="InterPro" id="IPR007138">
    <property type="entry name" value="ABM_dom"/>
</dbReference>
<feature type="domain" description="ABM" evidence="1">
    <location>
        <begin position="4"/>
        <end position="93"/>
    </location>
</feature>
<accession>A0A917VRM5</accession>
<dbReference type="InterPro" id="IPR011008">
    <property type="entry name" value="Dimeric_a/b-barrel"/>
</dbReference>
<dbReference type="InterPro" id="IPR050744">
    <property type="entry name" value="AI-2_Isomerase_LsrG"/>
</dbReference>
<gene>
    <name evidence="2" type="ORF">GCM10011588_26830</name>
</gene>
<evidence type="ECO:0000259" key="1">
    <source>
        <dbReference type="PROSITE" id="PS51725"/>
    </source>
</evidence>
<dbReference type="PROSITE" id="PS51725">
    <property type="entry name" value="ABM"/>
    <property type="match status" value="1"/>
</dbReference>
<keyword evidence="3" id="KW-1185">Reference proteome</keyword>
<dbReference type="Gene3D" id="3.30.70.100">
    <property type="match status" value="1"/>
</dbReference>
<dbReference type="SUPFAM" id="SSF54909">
    <property type="entry name" value="Dimeric alpha+beta barrel"/>
    <property type="match status" value="1"/>
</dbReference>
<evidence type="ECO:0000313" key="3">
    <source>
        <dbReference type="Proteomes" id="UP000638263"/>
    </source>
</evidence>
<dbReference type="GO" id="GO:0004497">
    <property type="term" value="F:monooxygenase activity"/>
    <property type="evidence" value="ECO:0007669"/>
    <property type="project" value="UniProtKB-KW"/>
</dbReference>
<protein>
    <submittedName>
        <fullName evidence="2">Antibiotic biosynthesis monooxygenase</fullName>
    </submittedName>
</protein>
<evidence type="ECO:0000313" key="2">
    <source>
        <dbReference type="EMBL" id="GGL10951.1"/>
    </source>
</evidence>
<reference evidence="2" key="1">
    <citation type="journal article" date="2014" name="Int. J. Syst. Evol. Microbiol.">
        <title>Complete genome sequence of Corynebacterium casei LMG S-19264T (=DSM 44701T), isolated from a smear-ripened cheese.</title>
        <authorList>
            <consortium name="US DOE Joint Genome Institute (JGI-PGF)"/>
            <person name="Walter F."/>
            <person name="Albersmeier A."/>
            <person name="Kalinowski J."/>
            <person name="Ruckert C."/>
        </authorList>
    </citation>
    <scope>NUCLEOTIDE SEQUENCE</scope>
    <source>
        <strain evidence="2">CGMCC 4.3508</strain>
    </source>
</reference>
<sequence length="97" mass="10921">MSTLVLDVRFTAKPGRGEDMREVLLAMIEPTLAEPGCVGYELFFHPTDSTRAVLLEEWVDRAALMAHFETPHLKACITAMEDILAEPSQMRQFIEIA</sequence>
<dbReference type="PANTHER" id="PTHR33336:SF15">
    <property type="entry name" value="ABM DOMAIN-CONTAINING PROTEIN"/>
    <property type="match status" value="1"/>
</dbReference>
<keyword evidence="2" id="KW-0503">Monooxygenase</keyword>
<dbReference type="Proteomes" id="UP000638263">
    <property type="component" value="Unassembled WGS sequence"/>
</dbReference>
<dbReference type="Pfam" id="PF03992">
    <property type="entry name" value="ABM"/>
    <property type="match status" value="1"/>
</dbReference>
<name>A0A917VRM5_9NOCA</name>
<dbReference type="EMBL" id="BMMH01000004">
    <property type="protein sequence ID" value="GGL10951.1"/>
    <property type="molecule type" value="Genomic_DNA"/>
</dbReference>
<dbReference type="AlphaFoldDB" id="A0A917VRM5"/>
<dbReference type="RefSeq" id="WP_058853910.1">
    <property type="nucleotide sequence ID" value="NZ_BMMH01000004.1"/>
</dbReference>
<reference evidence="2" key="2">
    <citation type="submission" date="2020-09" db="EMBL/GenBank/DDBJ databases">
        <authorList>
            <person name="Sun Q."/>
            <person name="Zhou Y."/>
        </authorList>
    </citation>
    <scope>NUCLEOTIDE SEQUENCE</scope>
    <source>
        <strain evidence="2">CGMCC 4.3508</strain>
    </source>
</reference>
<keyword evidence="2" id="KW-0560">Oxidoreductase</keyword>
<organism evidence="2 3">
    <name type="scientific">Nocardia jinanensis</name>
    <dbReference type="NCBI Taxonomy" id="382504"/>
    <lineage>
        <taxon>Bacteria</taxon>
        <taxon>Bacillati</taxon>
        <taxon>Actinomycetota</taxon>
        <taxon>Actinomycetes</taxon>
        <taxon>Mycobacteriales</taxon>
        <taxon>Nocardiaceae</taxon>
        <taxon>Nocardia</taxon>
    </lineage>
</organism>
<proteinExistence type="predicted"/>